<dbReference type="GO" id="GO:0016787">
    <property type="term" value="F:hydrolase activity"/>
    <property type="evidence" value="ECO:0007669"/>
    <property type="project" value="UniProtKB-KW"/>
</dbReference>
<dbReference type="EMBL" id="BOOQ01000005">
    <property type="protein sequence ID" value="GII44734.1"/>
    <property type="molecule type" value="Genomic_DNA"/>
</dbReference>
<organism evidence="3 4">
    <name type="scientific">Planotetraspora silvatica</name>
    <dbReference type="NCBI Taxonomy" id="234614"/>
    <lineage>
        <taxon>Bacteria</taxon>
        <taxon>Bacillati</taxon>
        <taxon>Actinomycetota</taxon>
        <taxon>Actinomycetes</taxon>
        <taxon>Streptosporangiales</taxon>
        <taxon>Streptosporangiaceae</taxon>
        <taxon>Planotetraspora</taxon>
    </lineage>
</organism>
<feature type="transmembrane region" description="Helical" evidence="2">
    <location>
        <begin position="514"/>
        <end position="536"/>
    </location>
</feature>
<dbReference type="AlphaFoldDB" id="A0A8J3XKR2"/>
<gene>
    <name evidence="3" type="ORF">Psi02_11580</name>
</gene>
<dbReference type="InterPro" id="IPR023365">
    <property type="entry name" value="Sortase_dom-sf"/>
</dbReference>
<dbReference type="SUPFAM" id="SSF63817">
    <property type="entry name" value="Sortase"/>
    <property type="match status" value="1"/>
</dbReference>
<keyword evidence="2" id="KW-1133">Transmembrane helix</keyword>
<evidence type="ECO:0000256" key="2">
    <source>
        <dbReference type="SAM" id="Phobius"/>
    </source>
</evidence>
<accession>A0A8J3XKR2</accession>
<feature type="transmembrane region" description="Helical" evidence="2">
    <location>
        <begin position="483"/>
        <end position="505"/>
    </location>
</feature>
<dbReference type="InterPro" id="IPR042003">
    <property type="entry name" value="Sortase_E"/>
</dbReference>
<keyword evidence="2" id="KW-0472">Membrane</keyword>
<keyword evidence="4" id="KW-1185">Reference proteome</keyword>
<reference evidence="3" key="1">
    <citation type="submission" date="2021-01" db="EMBL/GenBank/DDBJ databases">
        <title>Whole genome shotgun sequence of Planotetraspora silvatica NBRC 100141.</title>
        <authorList>
            <person name="Komaki H."/>
            <person name="Tamura T."/>
        </authorList>
    </citation>
    <scope>NUCLEOTIDE SEQUENCE</scope>
    <source>
        <strain evidence="3">NBRC 100141</strain>
    </source>
</reference>
<evidence type="ECO:0000256" key="1">
    <source>
        <dbReference type="ARBA" id="ARBA00022801"/>
    </source>
</evidence>
<dbReference type="InterPro" id="IPR005754">
    <property type="entry name" value="Sortase"/>
</dbReference>
<proteinExistence type="predicted"/>
<evidence type="ECO:0000313" key="3">
    <source>
        <dbReference type="EMBL" id="GII44734.1"/>
    </source>
</evidence>
<keyword evidence="2" id="KW-0812">Transmembrane</keyword>
<dbReference type="Pfam" id="PF04203">
    <property type="entry name" value="Sortase"/>
    <property type="match status" value="1"/>
</dbReference>
<dbReference type="Proteomes" id="UP000644610">
    <property type="component" value="Unassembled WGS sequence"/>
</dbReference>
<evidence type="ECO:0000313" key="4">
    <source>
        <dbReference type="Proteomes" id="UP000644610"/>
    </source>
</evidence>
<name>A0A8J3XKR2_9ACTN</name>
<sequence length="540" mass="56487">MTPSDIAAAAGDSGQVTVSAALELAQQAVKRLEESVARVAGARGGPEHASALVLAGSASVLLGQVELTVAGGETTTRAAAAALRSRYDDALLRLGAVPPPVPAPPIAGWVQIGPAQWAPVGAPPPGAMPPYAMPPYAVPPGAMPPYAMPPYAVPPGAMPPGAVPGHPAPPAHAVPPGRPVPAGNPVPPGYPVPPGHQLPPGFALPPGYPPPPGYPGPVPHPMYLMPATGLPVGVGYPGYPPRRRTLREVVAGLPSELRVLGRFAVNALTVMGALLVAFSLYASWFGHLAYDRNQRIMVDRLNENFKVAAAIAAAPVEGDRDLAALPPRGEPVALLEIPRIGVREAVVQGTGTSELREAVGHYRPSPMPGQIGNAILAGHRNLYGAPLARIAALKPGDKVIATTQEGRFSYTVERTLRAKTGEQDFVSQATIVNRLTLLTTSDTSTGGRLAVIARLDGQPASLKTLDDHGLKVDELGLGRDPSAWWPVLGWGGLFFVLLTGTFLLYRRWRRVSTYLITTPALLALALVWFEALARLIPSTY</sequence>
<evidence type="ECO:0008006" key="5">
    <source>
        <dbReference type="Google" id="ProtNLM"/>
    </source>
</evidence>
<dbReference type="Gene3D" id="2.40.260.10">
    <property type="entry name" value="Sortase"/>
    <property type="match status" value="1"/>
</dbReference>
<dbReference type="CDD" id="cd05830">
    <property type="entry name" value="Sortase_E"/>
    <property type="match status" value="1"/>
</dbReference>
<dbReference type="NCBIfam" id="TIGR01076">
    <property type="entry name" value="sortase_fam"/>
    <property type="match status" value="1"/>
</dbReference>
<keyword evidence="1" id="KW-0378">Hydrolase</keyword>
<dbReference type="RefSeq" id="WP_203972386.1">
    <property type="nucleotide sequence ID" value="NZ_BAAAKY010000028.1"/>
</dbReference>
<comment type="caution">
    <text evidence="3">The sequence shown here is derived from an EMBL/GenBank/DDBJ whole genome shotgun (WGS) entry which is preliminary data.</text>
</comment>
<protein>
    <recommendedName>
        <fullName evidence="5">Sortase</fullName>
    </recommendedName>
</protein>
<feature type="transmembrane region" description="Helical" evidence="2">
    <location>
        <begin position="263"/>
        <end position="284"/>
    </location>
</feature>